<name>A0A074ZIY7_OPIVI</name>
<dbReference type="GeneID" id="20319800"/>
<gene>
    <name evidence="2" type="ORF">T265_05618</name>
</gene>
<feature type="non-terminal residue" evidence="2">
    <location>
        <position position="1"/>
    </location>
</feature>
<evidence type="ECO:0000313" key="2">
    <source>
        <dbReference type="EMBL" id="KER27293.1"/>
    </source>
</evidence>
<dbReference type="CTD" id="20319800"/>
<dbReference type="KEGG" id="ovi:T265_05618"/>
<dbReference type="AlphaFoldDB" id="A0A074ZIY7"/>
<feature type="region of interest" description="Disordered" evidence="1">
    <location>
        <begin position="34"/>
        <end position="53"/>
    </location>
</feature>
<protein>
    <submittedName>
        <fullName evidence="2">Uncharacterized protein</fullName>
    </submittedName>
</protein>
<keyword evidence="3" id="KW-1185">Reference proteome</keyword>
<dbReference type="RefSeq" id="XP_009168941.1">
    <property type="nucleotide sequence ID" value="XM_009170677.1"/>
</dbReference>
<dbReference type="EMBL" id="KL596726">
    <property type="protein sequence ID" value="KER27293.1"/>
    <property type="molecule type" value="Genomic_DNA"/>
</dbReference>
<proteinExistence type="predicted"/>
<dbReference type="Proteomes" id="UP000054324">
    <property type="component" value="Unassembled WGS sequence"/>
</dbReference>
<evidence type="ECO:0000256" key="1">
    <source>
        <dbReference type="SAM" id="MobiDB-lite"/>
    </source>
</evidence>
<accession>A0A074ZIY7</accession>
<organism evidence="2 3">
    <name type="scientific">Opisthorchis viverrini</name>
    <name type="common">Southeast Asian liver fluke</name>
    <dbReference type="NCBI Taxonomy" id="6198"/>
    <lineage>
        <taxon>Eukaryota</taxon>
        <taxon>Metazoa</taxon>
        <taxon>Spiralia</taxon>
        <taxon>Lophotrochozoa</taxon>
        <taxon>Platyhelminthes</taxon>
        <taxon>Trematoda</taxon>
        <taxon>Digenea</taxon>
        <taxon>Opisthorchiida</taxon>
        <taxon>Opisthorchiata</taxon>
        <taxon>Opisthorchiidae</taxon>
        <taxon>Opisthorchis</taxon>
    </lineage>
</organism>
<feature type="non-terminal residue" evidence="2">
    <location>
        <position position="53"/>
    </location>
</feature>
<evidence type="ECO:0000313" key="3">
    <source>
        <dbReference type="Proteomes" id="UP000054324"/>
    </source>
</evidence>
<sequence length="53" mass="5766">ALLESKWDAVREVHSFADQFGCTVGLSIAENTPTAHNRFRPSTSGSSARYSPI</sequence>
<reference evidence="2 3" key="1">
    <citation type="submission" date="2013-11" db="EMBL/GenBank/DDBJ databases">
        <title>Opisthorchis viverrini - life in the bile duct.</title>
        <authorList>
            <person name="Young N.D."/>
            <person name="Nagarajan N."/>
            <person name="Lin S.J."/>
            <person name="Korhonen P.K."/>
            <person name="Jex A.R."/>
            <person name="Hall R.S."/>
            <person name="Safavi-Hemami H."/>
            <person name="Kaewkong W."/>
            <person name="Bertrand D."/>
            <person name="Gao S."/>
            <person name="Seet Q."/>
            <person name="Wongkham S."/>
            <person name="Teh B.T."/>
            <person name="Wongkham C."/>
            <person name="Intapan P.M."/>
            <person name="Maleewong W."/>
            <person name="Yang X."/>
            <person name="Hu M."/>
            <person name="Wang Z."/>
            <person name="Hofmann A."/>
            <person name="Sternberg P.W."/>
            <person name="Tan P."/>
            <person name="Wang J."/>
            <person name="Gasser R.B."/>
        </authorList>
    </citation>
    <scope>NUCLEOTIDE SEQUENCE [LARGE SCALE GENOMIC DNA]</scope>
</reference>